<dbReference type="PANTHER" id="PTHR30287">
    <property type="entry name" value="MEMBRANE COMPONENT OF PREDICTED ABC SUPERFAMILY METABOLITE UPTAKE TRANSPORTER"/>
    <property type="match status" value="1"/>
</dbReference>
<evidence type="ECO:0000313" key="9">
    <source>
        <dbReference type="Proteomes" id="UP000251341"/>
    </source>
</evidence>
<dbReference type="Pfam" id="PF02687">
    <property type="entry name" value="FtsX"/>
    <property type="match status" value="2"/>
</dbReference>
<dbReference type="InterPro" id="IPR003838">
    <property type="entry name" value="ABC3_permease_C"/>
</dbReference>
<evidence type="ECO:0000256" key="1">
    <source>
        <dbReference type="ARBA" id="ARBA00004651"/>
    </source>
</evidence>
<feature type="transmembrane region" description="Helical" evidence="6">
    <location>
        <begin position="52"/>
        <end position="71"/>
    </location>
</feature>
<dbReference type="InterPro" id="IPR038766">
    <property type="entry name" value="Membrane_comp_ABC_pdt"/>
</dbReference>
<gene>
    <name evidence="8" type="ORF">B9Z44_04610</name>
</gene>
<dbReference type="PANTHER" id="PTHR30287:SF1">
    <property type="entry name" value="INNER MEMBRANE PROTEIN"/>
    <property type="match status" value="1"/>
</dbReference>
<accession>A0A315EQ85</accession>
<evidence type="ECO:0000313" key="8">
    <source>
        <dbReference type="EMBL" id="PUE58935.1"/>
    </source>
</evidence>
<comment type="caution">
    <text evidence="8">The sequence shown here is derived from an EMBL/GenBank/DDBJ whole genome shotgun (WGS) entry which is preliminary data.</text>
</comment>
<dbReference type="RefSeq" id="WP_108401822.1">
    <property type="nucleotide sequence ID" value="NZ_NESP01000001.1"/>
</dbReference>
<dbReference type="GO" id="GO:0005886">
    <property type="term" value="C:plasma membrane"/>
    <property type="evidence" value="ECO:0007669"/>
    <property type="project" value="UniProtKB-SubCell"/>
</dbReference>
<keyword evidence="4 6" id="KW-1133">Transmembrane helix</keyword>
<feature type="domain" description="ABC3 transporter permease C-terminal" evidence="7">
    <location>
        <begin position="779"/>
        <end position="891"/>
    </location>
</feature>
<keyword evidence="5 6" id="KW-0472">Membrane</keyword>
<organism evidence="8 9">
    <name type="scientific">Limnohabitans curvus</name>
    <dbReference type="NCBI Taxonomy" id="323423"/>
    <lineage>
        <taxon>Bacteria</taxon>
        <taxon>Pseudomonadati</taxon>
        <taxon>Pseudomonadota</taxon>
        <taxon>Betaproteobacteria</taxon>
        <taxon>Burkholderiales</taxon>
        <taxon>Comamonadaceae</taxon>
        <taxon>Limnohabitans</taxon>
    </lineage>
</organism>
<evidence type="ECO:0000256" key="5">
    <source>
        <dbReference type="ARBA" id="ARBA00023136"/>
    </source>
</evidence>
<name>A0A315EQ85_9BURK</name>
<feature type="domain" description="ABC3 transporter permease C-terminal" evidence="7">
    <location>
        <begin position="301"/>
        <end position="416"/>
    </location>
</feature>
<keyword evidence="2" id="KW-1003">Cell membrane</keyword>
<evidence type="ECO:0000256" key="6">
    <source>
        <dbReference type="SAM" id="Phobius"/>
    </source>
</evidence>
<dbReference type="Proteomes" id="UP000251341">
    <property type="component" value="Unassembled WGS sequence"/>
</dbReference>
<reference evidence="8 9" key="1">
    <citation type="submission" date="2017-04" db="EMBL/GenBank/DDBJ databases">
        <title>Unexpected and diverse lifestyles within the genus Limnohabitans.</title>
        <authorList>
            <person name="Kasalicky V."/>
            <person name="Mehrshad M."/>
            <person name="Andrei S.-A."/>
            <person name="Salcher M."/>
            <person name="Kratochvilova H."/>
            <person name="Simek K."/>
            <person name="Ghai R."/>
        </authorList>
    </citation>
    <scope>NUCLEOTIDE SEQUENCE [LARGE SCALE GENOMIC DNA]</scope>
    <source>
        <strain evidence="8 9">MWH-C5</strain>
    </source>
</reference>
<keyword evidence="9" id="KW-1185">Reference proteome</keyword>
<evidence type="ECO:0000256" key="3">
    <source>
        <dbReference type="ARBA" id="ARBA00022692"/>
    </source>
</evidence>
<feature type="transmembrane region" description="Helical" evidence="6">
    <location>
        <begin position="779"/>
        <end position="798"/>
    </location>
</feature>
<proteinExistence type="predicted"/>
<evidence type="ECO:0000256" key="2">
    <source>
        <dbReference type="ARBA" id="ARBA00022475"/>
    </source>
</evidence>
<protein>
    <submittedName>
        <fullName evidence="8">ABC transporter permease</fullName>
    </submittedName>
</protein>
<feature type="transmembrane region" description="Helical" evidence="6">
    <location>
        <begin position="343"/>
        <end position="372"/>
    </location>
</feature>
<dbReference type="EMBL" id="NESP01000001">
    <property type="protein sequence ID" value="PUE58935.1"/>
    <property type="molecule type" value="Genomic_DNA"/>
</dbReference>
<dbReference type="AlphaFoldDB" id="A0A315EQ85"/>
<feature type="transmembrane region" description="Helical" evidence="6">
    <location>
        <begin position="863"/>
        <end position="885"/>
    </location>
</feature>
<evidence type="ECO:0000256" key="4">
    <source>
        <dbReference type="ARBA" id="ARBA00022989"/>
    </source>
</evidence>
<feature type="transmembrane region" description="Helical" evidence="6">
    <location>
        <begin position="458"/>
        <end position="481"/>
    </location>
</feature>
<keyword evidence="3 6" id="KW-0812">Transmembrane</keyword>
<feature type="transmembrane region" description="Helical" evidence="6">
    <location>
        <begin position="432"/>
        <end position="452"/>
    </location>
</feature>
<feature type="transmembrane region" description="Helical" evidence="6">
    <location>
        <begin position="828"/>
        <end position="851"/>
    </location>
</feature>
<feature type="transmembrane region" description="Helical" evidence="6">
    <location>
        <begin position="509"/>
        <end position="531"/>
    </location>
</feature>
<evidence type="ECO:0000259" key="7">
    <source>
        <dbReference type="Pfam" id="PF02687"/>
    </source>
</evidence>
<comment type="subcellular location">
    <subcellularLocation>
        <location evidence="1">Cell membrane</location>
        <topology evidence="1">Multi-pass membrane protein</topology>
    </subcellularLocation>
</comment>
<sequence length="901" mass="96237">MSERTQDAFTQDAAQSLGAVVKPAGVKRTGVTWWTQAWRTLWRDARAGELRLLVVAVALGVAALSSVSFLADRLNGGLQRDARQLLGGDVVVVSDQATPAHIMQRAKADGLQGVTTLSFPTMARGQSQSGAESNSRLVALKAVEMGYPLRGELKVASSLAQADVTEKTNAIPASGEVWVEPAGLEALGLDVGDSVSLGNSLLRISRVLVNEPDRGAGFMNFAPRVLMNSADLDATALIQPASRVTWRYAVVGADNATKNFLAWAEAESKKPEVRGVRVESLEAGRPEMRQTLDRAGKFLNLVALLAALLSAVAVALAARAFAARHLDDCAMLRVLGLSQRHIALSYTAEFVWVGTFASTLGLALGYAVHLVFVALLKGLVDTALPAPSVWPVVYGLGTGLTLLLAFGLPPVLQLASVPALRVMRRDVGELKATTLSVWALGLTGFAVLLIAVSRDLKLGLMVVGGFAGAVLVFAGMAWLAVQVLRRSVVEGSAPPWLMLATRQISARPVYAMVQVSALAVGLLALALLVLLRTDLISSWRNATPVNAPNRFVINIQPDQAASFLQTLHDAGVRKPDWYPMIRARLVAVNGNTVTPDSYTEERAQRLVDREFNVSFSADQPEHNSVVAGAWQAEELDGLSIEDGIAKTLKLKLGDRLRFDMAGVLHEARITSVRRVDWTSMRANFFVMYPVSRLVTGAGFDVPTTYIAAFRAPQRVAGADAVAEASATPSANPTRKLVKSSPTFDNQLISRFPNVTSVDMGATLNQVQSVLGQVVSAVEFLFLFTLAAGLVVLFAAVTATREERAREYAVLRALGASNHLLAKVQRAELAGVGALAGFLASGVAMAMGWGLARFAFEFEWTASPWVPVLGAVVGALLALAAGWWGLRDVLRRPVVQTLRQAS</sequence>
<feature type="transmembrane region" description="Helical" evidence="6">
    <location>
        <begin position="392"/>
        <end position="412"/>
    </location>
</feature>
<feature type="transmembrane region" description="Helical" evidence="6">
    <location>
        <begin position="298"/>
        <end position="322"/>
    </location>
</feature>